<evidence type="ECO:0000313" key="5">
    <source>
        <dbReference type="EnsemblMetazoa" id="KAF7491304.1"/>
    </source>
</evidence>
<evidence type="ECO:0000313" key="4">
    <source>
        <dbReference type="EMBL" id="KPM05611.1"/>
    </source>
</evidence>
<dbReference type="EMBL" id="JXLN01010388">
    <property type="protein sequence ID" value="KPM05611.1"/>
    <property type="molecule type" value="Genomic_DNA"/>
</dbReference>
<dbReference type="VEuPathDB" id="VectorBase:SSCA002226"/>
<dbReference type="Gene3D" id="2.60.130.10">
    <property type="entry name" value="Aromatic compound dioxygenase"/>
    <property type="match status" value="1"/>
</dbReference>
<dbReference type="Proteomes" id="UP000616769">
    <property type="component" value="Unassembled WGS sequence"/>
</dbReference>
<keyword evidence="1" id="KW-0732">Signal</keyword>
<dbReference type="EnsemblMetazoa" id="SSS_574s_mrna">
    <property type="protein sequence ID" value="KAF7491304.1"/>
    <property type="gene ID" value="SSS_574"/>
</dbReference>
<evidence type="ECO:0000313" key="3">
    <source>
        <dbReference type="EMBL" id="KAF7491304.1"/>
    </source>
</evidence>
<protein>
    <submittedName>
        <fullName evidence="5">INTRADIOL_DIOXYGENAS domain-containing protein</fullName>
    </submittedName>
</protein>
<dbReference type="Pfam" id="PF00775">
    <property type="entry name" value="Dioxygenase_C"/>
    <property type="match status" value="1"/>
</dbReference>
<dbReference type="InterPro" id="IPR000627">
    <property type="entry name" value="Intradiol_dOase_C"/>
</dbReference>
<reference evidence="4 7" key="1">
    <citation type="journal article" date="2015" name="Parasit. Vectors">
        <title>Draft genome of the scabies mite.</title>
        <authorList>
            <person name="Rider S.D.Jr."/>
            <person name="Morgan M.S."/>
            <person name="Arlian L.G."/>
        </authorList>
    </citation>
    <scope>NUCLEOTIDE SEQUENCE [LARGE SCALE GENOMIC DNA]</scope>
    <source>
        <strain evidence="4">Arlian Lab</strain>
    </source>
</reference>
<evidence type="ECO:0000256" key="1">
    <source>
        <dbReference type="SAM" id="SignalP"/>
    </source>
</evidence>
<dbReference type="AlphaFoldDB" id="A0A132A3S5"/>
<gene>
    <name evidence="4" type="ORF">QR98_0040760</name>
    <name evidence="3" type="ORF">SSS_574</name>
</gene>
<dbReference type="InterPro" id="IPR015889">
    <property type="entry name" value="Intradiol_dOase_core"/>
</dbReference>
<evidence type="ECO:0000313" key="6">
    <source>
        <dbReference type="Proteomes" id="UP000070412"/>
    </source>
</evidence>
<feature type="signal peptide" evidence="1">
    <location>
        <begin position="1"/>
        <end position="23"/>
    </location>
</feature>
<name>A0A132A3S5_SARSC</name>
<dbReference type="GO" id="GO:0008199">
    <property type="term" value="F:ferric iron binding"/>
    <property type="evidence" value="ECO:0007669"/>
    <property type="project" value="InterPro"/>
</dbReference>
<dbReference type="EMBL" id="WVUK01000060">
    <property type="protein sequence ID" value="KAF7491304.1"/>
    <property type="molecule type" value="Genomic_DNA"/>
</dbReference>
<evidence type="ECO:0000259" key="2">
    <source>
        <dbReference type="Pfam" id="PF00775"/>
    </source>
</evidence>
<sequence length="252" mass="28912">MWSYLLRITCFLLPIFLVQTASGQICARLGRHLLQHQCILTQEGTEGPYYLPYHLLRSDIRENRPGIPLKLKLTITDVSRCLPLNNVTVDIWQADALGTYSSYTKNSPTSVPKSVLHADPTDNSTFLRGIQLTNKEGIAEFMTVFPGQYAFRTPHIHLQIHAEDKTVYVGQLYFTNQMNNRVVRLSPYKERIKKEIRNENDYIFRRDNGVLTTMHNLQPLDGKRLSRGLKGEMIIGIDPKHESSNALHGRQH</sequence>
<proteinExistence type="predicted"/>
<reference evidence="6" key="2">
    <citation type="journal article" date="2020" name="PLoS Negl. Trop. Dis.">
        <title>High-quality nuclear genome for Sarcoptes scabiei-A critical resource for a neglected parasite.</title>
        <authorList>
            <person name="Korhonen P.K."/>
            <person name="Gasser R.B."/>
            <person name="Ma G."/>
            <person name="Wang T."/>
            <person name="Stroehlein A.J."/>
            <person name="Young N.D."/>
            <person name="Ang C.S."/>
            <person name="Fernando D.D."/>
            <person name="Lu H.C."/>
            <person name="Taylor S."/>
            <person name="Reynolds S.L."/>
            <person name="Mofiz E."/>
            <person name="Najaraj S.H."/>
            <person name="Gowda H."/>
            <person name="Madugundu A."/>
            <person name="Renuse S."/>
            <person name="Holt D."/>
            <person name="Pandey A."/>
            <person name="Papenfuss A.T."/>
            <person name="Fischer K."/>
        </authorList>
    </citation>
    <scope>NUCLEOTIDE SEQUENCE [LARGE SCALE GENOMIC DNA]</scope>
</reference>
<dbReference type="PANTHER" id="PTHR34315:SF1">
    <property type="entry name" value="INTRADIOL RING-CLEAVAGE DIOXYGENASES DOMAIN-CONTAINING PROTEIN-RELATED"/>
    <property type="match status" value="1"/>
</dbReference>
<dbReference type="PANTHER" id="PTHR34315">
    <property type="match status" value="1"/>
</dbReference>
<accession>A0A132A3S5</accession>
<dbReference type="CDD" id="cd03457">
    <property type="entry name" value="intradiol_dioxygenase_like"/>
    <property type="match status" value="1"/>
</dbReference>
<feature type="chain" id="PRO_5007287408" evidence="1">
    <location>
        <begin position="24"/>
        <end position="252"/>
    </location>
</feature>
<dbReference type="SUPFAM" id="SSF49482">
    <property type="entry name" value="Aromatic compound dioxygenase"/>
    <property type="match status" value="1"/>
</dbReference>
<evidence type="ECO:0000313" key="7">
    <source>
        <dbReference type="Proteomes" id="UP000616769"/>
    </source>
</evidence>
<feature type="domain" description="Intradiol ring-cleavage dioxygenases" evidence="2">
    <location>
        <begin position="59"/>
        <end position="177"/>
    </location>
</feature>
<keyword evidence="6" id="KW-1185">Reference proteome</keyword>
<dbReference type="Proteomes" id="UP000070412">
    <property type="component" value="Unassembled WGS sequence"/>
</dbReference>
<dbReference type="OMA" id="VYIWHAN"/>
<dbReference type="GO" id="GO:0016702">
    <property type="term" value="F:oxidoreductase activity, acting on single donors with incorporation of molecular oxygen, incorporation of two atoms of oxygen"/>
    <property type="evidence" value="ECO:0007669"/>
    <property type="project" value="InterPro"/>
</dbReference>
<reference evidence="3" key="3">
    <citation type="submission" date="2020-01" db="EMBL/GenBank/DDBJ databases">
        <authorList>
            <person name="Korhonen P.K.K."/>
            <person name="Guangxu M.G."/>
            <person name="Wang T.W."/>
            <person name="Stroehlein A.J.S."/>
            <person name="Young N.D."/>
            <person name="Ang C.-S.A."/>
            <person name="Fernando D.W.F."/>
            <person name="Lu H.L."/>
            <person name="Taylor S.T."/>
            <person name="Ehtesham M.E.M."/>
            <person name="Najaraj S.H.N."/>
            <person name="Harsha G.H.G."/>
            <person name="Madugundu A.M."/>
            <person name="Renuse S.R."/>
            <person name="Holt D.H."/>
            <person name="Pandey A.P."/>
            <person name="Papenfuss A.P."/>
            <person name="Gasser R.B.G."/>
            <person name="Fischer K.F."/>
        </authorList>
    </citation>
    <scope>NUCLEOTIDE SEQUENCE</scope>
    <source>
        <strain evidence="3">SSS_KF_BRIS2020</strain>
    </source>
</reference>
<organism evidence="4 7">
    <name type="scientific">Sarcoptes scabiei</name>
    <name type="common">Itch mite</name>
    <name type="synonym">Acarus scabiei</name>
    <dbReference type="NCBI Taxonomy" id="52283"/>
    <lineage>
        <taxon>Eukaryota</taxon>
        <taxon>Metazoa</taxon>
        <taxon>Ecdysozoa</taxon>
        <taxon>Arthropoda</taxon>
        <taxon>Chelicerata</taxon>
        <taxon>Arachnida</taxon>
        <taxon>Acari</taxon>
        <taxon>Acariformes</taxon>
        <taxon>Sarcoptiformes</taxon>
        <taxon>Astigmata</taxon>
        <taxon>Psoroptidia</taxon>
        <taxon>Sarcoptoidea</taxon>
        <taxon>Sarcoptidae</taxon>
        <taxon>Sarcoptinae</taxon>
        <taxon>Sarcoptes</taxon>
    </lineage>
</organism>
<reference evidence="5" key="4">
    <citation type="submission" date="2022-06" db="UniProtKB">
        <authorList>
            <consortium name="EnsemblMetazoa"/>
        </authorList>
    </citation>
    <scope>IDENTIFICATION</scope>
</reference>
<dbReference type="OrthoDB" id="10021862at2759"/>